<comment type="caution">
    <text evidence="1">The sequence shown here is derived from an EMBL/GenBank/DDBJ whole genome shotgun (WGS) entry which is preliminary data.</text>
</comment>
<evidence type="ECO:0000313" key="1">
    <source>
        <dbReference type="EMBL" id="NME45510.1"/>
    </source>
</evidence>
<dbReference type="Proteomes" id="UP000540014">
    <property type="component" value="Unassembled WGS sequence"/>
</dbReference>
<dbReference type="RefSeq" id="WP_168966812.1">
    <property type="nucleotide sequence ID" value="NZ_JABAFR010000048.1"/>
</dbReference>
<evidence type="ECO:0000313" key="2">
    <source>
        <dbReference type="Proteomes" id="UP000540014"/>
    </source>
</evidence>
<organism evidence="1 2">
    <name type="scientific">Faecalicoccus pleomorphus</name>
    <dbReference type="NCBI Taxonomy" id="1323"/>
    <lineage>
        <taxon>Bacteria</taxon>
        <taxon>Bacillati</taxon>
        <taxon>Bacillota</taxon>
        <taxon>Erysipelotrichia</taxon>
        <taxon>Erysipelotrichales</taxon>
        <taxon>Erysipelotrichaceae</taxon>
        <taxon>Faecalicoccus</taxon>
    </lineage>
</organism>
<gene>
    <name evidence="1" type="ORF">HF861_11630</name>
</gene>
<sequence>MTASKRAIILPKKLFAGALHSPAVSDNEQFHELQTAQKLVRYPSASEQNAFW</sequence>
<protein>
    <submittedName>
        <fullName evidence="1">Uncharacterized protein</fullName>
    </submittedName>
</protein>
<proteinExistence type="predicted"/>
<dbReference type="AlphaFoldDB" id="A0A7X9NJL8"/>
<dbReference type="EMBL" id="JABAFR010000048">
    <property type="protein sequence ID" value="NME45510.1"/>
    <property type="molecule type" value="Genomic_DNA"/>
</dbReference>
<accession>A0A7X9NJL8</accession>
<reference evidence="1 2" key="1">
    <citation type="submission" date="2020-04" db="EMBL/GenBank/DDBJ databases">
        <authorList>
            <person name="Hitch T.C.A."/>
            <person name="Wylensek D."/>
            <person name="Clavel T."/>
        </authorList>
    </citation>
    <scope>NUCLEOTIDE SEQUENCE [LARGE SCALE GENOMIC DNA]</scope>
    <source>
        <strain evidence="1 2">BSM-383-APC-22F</strain>
    </source>
</reference>
<name>A0A7X9NJL8_9FIRM</name>